<reference evidence="1 2" key="1">
    <citation type="submission" date="2020-08" db="EMBL/GenBank/DDBJ databases">
        <title>Genome public.</title>
        <authorList>
            <person name="Liu C."/>
            <person name="Sun Q."/>
        </authorList>
    </citation>
    <scope>NUCLEOTIDE SEQUENCE [LARGE SCALE GENOMIC DNA]</scope>
    <source>
        <strain evidence="1 2">NSJ-6</strain>
    </source>
</reference>
<organism evidence="1 2">
    <name type="scientific">Clostridium hominis</name>
    <dbReference type="NCBI Taxonomy" id="2763036"/>
    <lineage>
        <taxon>Bacteria</taxon>
        <taxon>Bacillati</taxon>
        <taxon>Bacillota</taxon>
        <taxon>Clostridia</taxon>
        <taxon>Eubacteriales</taxon>
        <taxon>Clostridiaceae</taxon>
        <taxon>Clostridium</taxon>
    </lineage>
</organism>
<dbReference type="Pfam" id="PF22612">
    <property type="entry name" value="GH113"/>
    <property type="match status" value="1"/>
</dbReference>
<name>A0ABR7D9T7_9CLOT</name>
<dbReference type="GO" id="GO:0016787">
    <property type="term" value="F:hydrolase activity"/>
    <property type="evidence" value="ECO:0007669"/>
    <property type="project" value="UniProtKB-KW"/>
</dbReference>
<dbReference type="RefSeq" id="WP_186859360.1">
    <property type="nucleotide sequence ID" value="NZ_JACOOO010000004.1"/>
</dbReference>
<evidence type="ECO:0000313" key="2">
    <source>
        <dbReference type="Proteomes" id="UP000596929"/>
    </source>
</evidence>
<protein>
    <submittedName>
        <fullName evidence="1">Hydrolase</fullName>
    </submittedName>
</protein>
<gene>
    <name evidence="1" type="ORF">H8S20_04285</name>
</gene>
<sequence>MKKIIAIILGLIILLTICGLYFKNIHNITEENAGNVDKIKSVNLSTDYEIDQVMIDIESLKVNTVNVPIVIEIPMLTSNEMKVNEYSKEKAIELIKKLKSSNINVILEPYPWINNGSDYETEFDPEDKKKFFEDWKCILGKLIDEIANKYDVDIIITASNLTKLEGYQDEWIDIIEYVKEKFNGLVTYKTSWWYTAKWDEESINKYNEKLNNKIFSSVDFISIAAYFELSDKEENTVEELVEYLTSTEIYNRNQNVVEEIHNFYKKYNKQIYFGELGFPRRNYAAMHPWNSNVSSIENNEEQARCFEAYKNVFGDKDYIKGFSIFAVGEKGQDKNFYPSKESMDVIKEWN</sequence>
<accession>A0ABR7D9T7</accession>
<dbReference type="Gene3D" id="3.20.20.80">
    <property type="entry name" value="Glycosidases"/>
    <property type="match status" value="1"/>
</dbReference>
<dbReference type="Proteomes" id="UP000596929">
    <property type="component" value="Unassembled WGS sequence"/>
</dbReference>
<dbReference type="CDD" id="cd19608">
    <property type="entry name" value="GH113_mannanase-like"/>
    <property type="match status" value="1"/>
</dbReference>
<keyword evidence="1" id="KW-0378">Hydrolase</keyword>
<dbReference type="InterPro" id="IPR017853">
    <property type="entry name" value="GH"/>
</dbReference>
<proteinExistence type="predicted"/>
<dbReference type="InterPro" id="IPR055151">
    <property type="entry name" value="GH113"/>
</dbReference>
<comment type="caution">
    <text evidence="1">The sequence shown here is derived from an EMBL/GenBank/DDBJ whole genome shotgun (WGS) entry which is preliminary data.</text>
</comment>
<dbReference type="EMBL" id="JACOOO010000004">
    <property type="protein sequence ID" value="MBC5628108.1"/>
    <property type="molecule type" value="Genomic_DNA"/>
</dbReference>
<evidence type="ECO:0000313" key="1">
    <source>
        <dbReference type="EMBL" id="MBC5628108.1"/>
    </source>
</evidence>
<keyword evidence="2" id="KW-1185">Reference proteome</keyword>
<dbReference type="SUPFAM" id="SSF51445">
    <property type="entry name" value="(Trans)glycosidases"/>
    <property type="match status" value="1"/>
</dbReference>